<dbReference type="eggNOG" id="KOG4310">
    <property type="taxonomic scope" value="Eukaryota"/>
</dbReference>
<dbReference type="PANTHER" id="PTHR16019">
    <property type="entry name" value="SYNAPSE-ASSOCIATED PROTEIN"/>
    <property type="match status" value="1"/>
</dbReference>
<dbReference type="EnsemblMetazoa" id="AGAP004273-RD">
    <property type="protein sequence ID" value="AGAP004273-PD"/>
    <property type="gene ID" value="AGAP004273"/>
</dbReference>
<feature type="compositionally biased region" description="Acidic residues" evidence="2">
    <location>
        <begin position="506"/>
        <end position="518"/>
    </location>
</feature>
<dbReference type="GO" id="GO:0045202">
    <property type="term" value="C:synapse"/>
    <property type="evidence" value="ECO:0000318"/>
    <property type="project" value="GO_Central"/>
</dbReference>
<reference evidence="4" key="2">
    <citation type="submission" date="2002-03" db="EMBL/GenBank/DDBJ databases">
        <authorList>
            <consortium name="The Anopheles Genome Sequencing Consortium"/>
        </authorList>
    </citation>
    <scope>NUCLEOTIDE SEQUENCE</scope>
    <source>
        <strain evidence="4">PEST</strain>
    </source>
</reference>
<dbReference type="GO" id="GO:0005737">
    <property type="term" value="C:cytoplasm"/>
    <property type="evidence" value="ECO:0000318"/>
    <property type="project" value="GO_Central"/>
</dbReference>
<dbReference type="VEuPathDB" id="VectorBase:AGAP004273"/>
<reference evidence="4 6" key="1">
    <citation type="journal article" date="2002" name="Science">
        <title>The genome sequence of the malaria mosquito Anopheles gambiae.</title>
        <authorList>
            <person name="Holt R.A."/>
            <person name="Subramanian G.M."/>
            <person name="Halpern A."/>
            <person name="Sutton G.G."/>
            <person name="Charlab R."/>
            <person name="Nusskern D.R."/>
            <person name="Wincker P."/>
            <person name="Clark A.G."/>
            <person name="Ribeiro J.M."/>
            <person name="Wides R."/>
            <person name="Salzberg S.L."/>
            <person name="Loftus B."/>
            <person name="Yandell M."/>
            <person name="Majoros W.H."/>
            <person name="Rusch D.B."/>
            <person name="Lai Z."/>
            <person name="Kraft C.L."/>
            <person name="Abril J.F."/>
            <person name="Anthouard V."/>
            <person name="Arensburger P."/>
            <person name="Atkinson P.W."/>
            <person name="Baden H."/>
            <person name="de Berardinis V."/>
            <person name="Baldwin D."/>
            <person name="Benes V."/>
            <person name="Biedler J."/>
            <person name="Blass C."/>
            <person name="Bolanos R."/>
            <person name="Boscus D."/>
            <person name="Barnstead M."/>
            <person name="Cai S."/>
            <person name="Center A."/>
            <person name="Chaturverdi K."/>
            <person name="Christophides G.K."/>
            <person name="Chrystal M.A."/>
            <person name="Clamp M."/>
            <person name="Cravchik A."/>
            <person name="Curwen V."/>
            <person name="Dana A."/>
            <person name="Delcher A."/>
            <person name="Dew I."/>
            <person name="Evans C.A."/>
            <person name="Flanigan M."/>
            <person name="Grundschober-Freimoser A."/>
            <person name="Friedli L."/>
            <person name="Gu Z."/>
            <person name="Guan P."/>
            <person name="Guigo R."/>
            <person name="Hillenmeyer M.E."/>
            <person name="Hladun S.L."/>
            <person name="Hogan J.R."/>
            <person name="Hong Y.S."/>
            <person name="Hoover J."/>
            <person name="Jaillon O."/>
            <person name="Ke Z."/>
            <person name="Kodira C."/>
            <person name="Kokoza E."/>
            <person name="Koutsos A."/>
            <person name="Letunic I."/>
            <person name="Levitsky A."/>
            <person name="Liang Y."/>
            <person name="Lin J.J."/>
            <person name="Lobo N.F."/>
            <person name="Lopez J.R."/>
            <person name="Malek J.A."/>
            <person name="McIntosh T.C."/>
            <person name="Meister S."/>
            <person name="Miller J."/>
            <person name="Mobarry C."/>
            <person name="Mongin E."/>
            <person name="Murphy S.D."/>
            <person name="O'Brochta D.A."/>
            <person name="Pfannkoch C."/>
            <person name="Qi R."/>
            <person name="Regier M.A."/>
            <person name="Remington K."/>
            <person name="Shao H."/>
            <person name="Sharakhova M.V."/>
            <person name="Sitter C.D."/>
            <person name="Shetty J."/>
            <person name="Smith T.J."/>
            <person name="Strong R."/>
            <person name="Sun J."/>
            <person name="Thomasova D."/>
            <person name="Ton L.Q."/>
            <person name="Topalis P."/>
            <person name="Tu Z."/>
            <person name="Unger M.F."/>
            <person name="Walenz B."/>
            <person name="Wang A."/>
            <person name="Wang J."/>
            <person name="Wang M."/>
            <person name="Wang X."/>
            <person name="Woodford K.J."/>
            <person name="Wortman J.R."/>
            <person name="Wu M."/>
            <person name="Yao A."/>
            <person name="Zdobnov E.M."/>
            <person name="Zhang H."/>
            <person name="Zhao Q."/>
            <person name="Zhao S."/>
            <person name="Zhu S.C."/>
            <person name="Zhimulev I."/>
            <person name="Coluzzi M."/>
            <person name="della Torre A."/>
            <person name="Roth C.W."/>
            <person name="Louis C."/>
            <person name="Kalush F."/>
            <person name="Mural R.J."/>
            <person name="Myers E.W."/>
            <person name="Adams M.D."/>
            <person name="Smith H.O."/>
            <person name="Broder S."/>
            <person name="Gardner M.J."/>
            <person name="Fraser C.M."/>
            <person name="Birney E."/>
            <person name="Bork P."/>
            <person name="Brey P.T."/>
            <person name="Venter J.C."/>
            <person name="Weissenbach J."/>
            <person name="Kafatos F.C."/>
            <person name="Collins F.H."/>
            <person name="Hoffman S.L."/>
        </authorList>
    </citation>
    <scope>NUCLEOTIDE SEQUENCE [LARGE SCALE GENOMIC DNA]</scope>
    <source>
        <strain evidence="4 6">PEST</strain>
    </source>
</reference>
<feature type="region of interest" description="Disordered" evidence="2">
    <location>
        <begin position="493"/>
        <end position="518"/>
    </location>
</feature>
<dbReference type="GO" id="GO:0005634">
    <property type="term" value="C:nucleus"/>
    <property type="evidence" value="ECO:0000318"/>
    <property type="project" value="GO_Central"/>
</dbReference>
<dbReference type="STRING" id="7165.F5HL80"/>
<dbReference type="PaxDb" id="7165-AGAP004273-PD"/>
<dbReference type="Gene3D" id="1.10.3970.10">
    <property type="entry name" value="BSD domain"/>
    <property type="match status" value="1"/>
</dbReference>
<feature type="region of interest" description="Disordered" evidence="2">
    <location>
        <begin position="359"/>
        <end position="439"/>
    </location>
</feature>
<dbReference type="AlphaFoldDB" id="F5HL80"/>
<dbReference type="GO" id="GO:0038203">
    <property type="term" value="P:TORC2 signaling"/>
    <property type="evidence" value="ECO:0000318"/>
    <property type="project" value="GO_Central"/>
</dbReference>
<evidence type="ECO:0000256" key="2">
    <source>
        <dbReference type="SAM" id="MobiDB-lite"/>
    </source>
</evidence>
<dbReference type="EMBL" id="AAAB01008880">
    <property type="protein sequence ID" value="EGK97043.1"/>
    <property type="molecule type" value="Genomic_DNA"/>
</dbReference>
<accession>F5HL80</accession>
<feature type="compositionally biased region" description="Basic and acidic residues" evidence="2">
    <location>
        <begin position="429"/>
        <end position="439"/>
    </location>
</feature>
<dbReference type="GO" id="GO:0048172">
    <property type="term" value="P:regulation of short-term neuronal synaptic plasticity"/>
    <property type="evidence" value="ECO:0000318"/>
    <property type="project" value="GO_Central"/>
</dbReference>
<feature type="region of interest" description="Disordered" evidence="2">
    <location>
        <begin position="19"/>
        <end position="44"/>
    </location>
</feature>
<dbReference type="VEuPathDB" id="VectorBase:AGAMI1_005014"/>
<evidence type="ECO:0000259" key="3">
    <source>
        <dbReference type="PROSITE" id="PS50858"/>
    </source>
</evidence>
<evidence type="ECO:0000313" key="4">
    <source>
        <dbReference type="EMBL" id="EGK97043.1"/>
    </source>
</evidence>
<reference evidence="4" key="5">
    <citation type="submission" date="2011-05" db="EMBL/GenBank/DDBJ databases">
        <authorList>
            <consortium name="VectorBase"/>
        </authorList>
    </citation>
    <scope>NUCLEOTIDE SEQUENCE</scope>
    <source>
        <strain evidence="4">PEST</strain>
    </source>
</reference>
<dbReference type="FunFam" id="1.10.3970.10:FF:000001">
    <property type="entry name" value="synapse-associated protein 1 isoform X1"/>
    <property type="match status" value="1"/>
</dbReference>
<dbReference type="PROSITE" id="PS50858">
    <property type="entry name" value="BSD"/>
    <property type="match status" value="1"/>
</dbReference>
<keyword evidence="1" id="KW-0597">Phosphoprotein</keyword>
<feature type="compositionally biased region" description="Low complexity" evidence="2">
    <location>
        <begin position="34"/>
        <end position="44"/>
    </location>
</feature>
<organism evidence="4">
    <name type="scientific">Anopheles gambiae</name>
    <name type="common">African malaria mosquito</name>
    <dbReference type="NCBI Taxonomy" id="7165"/>
    <lineage>
        <taxon>Eukaryota</taxon>
        <taxon>Metazoa</taxon>
        <taxon>Ecdysozoa</taxon>
        <taxon>Arthropoda</taxon>
        <taxon>Hexapoda</taxon>
        <taxon>Insecta</taxon>
        <taxon>Pterygota</taxon>
        <taxon>Neoptera</taxon>
        <taxon>Endopterygota</taxon>
        <taxon>Diptera</taxon>
        <taxon>Nematocera</taxon>
        <taxon>Culicoidea</taxon>
        <taxon>Culicidae</taxon>
        <taxon>Anophelinae</taxon>
        <taxon>Anopheles</taxon>
    </lineage>
</organism>
<feature type="domain" description="BSD" evidence="3">
    <location>
        <begin position="291"/>
        <end position="343"/>
    </location>
</feature>
<name>F5HL80_ANOGA</name>
<dbReference type="InterPro" id="IPR035925">
    <property type="entry name" value="BSD_dom_sf"/>
</dbReference>
<dbReference type="GO" id="GO:0005794">
    <property type="term" value="C:Golgi apparatus"/>
    <property type="evidence" value="ECO:0000318"/>
    <property type="project" value="GO_Central"/>
</dbReference>
<reference evidence="4" key="4">
    <citation type="journal article" date="2007" name="Genome Biol.">
        <title>Update of the Anopheles gambiae PEST genome assembly.</title>
        <authorList>
            <person name="Sharakhova M.V."/>
            <person name="Hammond M.P."/>
            <person name="Lobo N.F."/>
            <person name="Krzywinski J."/>
            <person name="Unger M.F."/>
            <person name="Hillenmeyer M.E."/>
            <person name="Bruggner R.V."/>
            <person name="Birney E."/>
            <person name="Collins F.H."/>
        </authorList>
    </citation>
    <scope>NUCLEOTIDE SEQUENCE</scope>
    <source>
        <strain evidence="4">PEST</strain>
    </source>
</reference>
<dbReference type="Proteomes" id="UP000007062">
    <property type="component" value="Chromosome 2R"/>
</dbReference>
<feature type="compositionally biased region" description="Polar residues" evidence="2">
    <location>
        <begin position="372"/>
        <end position="424"/>
    </location>
</feature>
<gene>
    <name evidence="4" type="ORF">AgaP_AGAP004273</name>
</gene>
<evidence type="ECO:0000313" key="6">
    <source>
        <dbReference type="Proteomes" id="UP000007062"/>
    </source>
</evidence>
<dbReference type="InterPro" id="IPR051494">
    <property type="entry name" value="BSD_domain-containing"/>
</dbReference>
<sequence length="518" mass="55576">MNMFSGLTNQVTSWIGAAKGEPQDEEVPTPPNSAATTATATTSGVPQRRLQLQQMQLPLQRVVMVVTKGDPTKGGVFSGVSSKVTGWLGNASIPSMPAIPTVSMPAMPAMPSMPSIPGLRKANQTDENGGITNEGLVTSPEKASQGIAGSTDAADEEDRSRYISATGGADSRPATGPGTPTEENAGQIGQGNKATGRKTGENAVTAGAKSIGSFLYSSFNKAGDKIKHLKDNSILGEFSKEQEAFIKNQQGGGSAGACPWTGHANEAKIKEEILSLSADRRNFVRAPPAGVEFDFDYDSSYPVALAIMNDDKELEKMRFELVPKIITEENFWRNYFYRVSLICQAADLGTLGDNNEFVKRGASEDTEDTERTSSVGSMLNQSGDISSPATSPEEQTSASPLSPEQSPPAQTNTSDLQSGVTNAAASKPTHREFISDSFHTNEQDLEEVKAGMKKLGIDSLAQQANESIGLEHEKKEQWEKDLEAELQDYELVNDGSNERNSNWEKDVDELLEDEADLK</sequence>
<protein>
    <submittedName>
        <fullName evidence="4">AGAP004273-PD</fullName>
    </submittedName>
</protein>
<dbReference type="Pfam" id="PF03909">
    <property type="entry name" value="BSD"/>
    <property type="match status" value="1"/>
</dbReference>
<dbReference type="InterPro" id="IPR005607">
    <property type="entry name" value="BSD_dom"/>
</dbReference>
<evidence type="ECO:0000256" key="1">
    <source>
        <dbReference type="ARBA" id="ARBA00022553"/>
    </source>
</evidence>
<reference evidence="5" key="6">
    <citation type="submission" date="2021-01" db="UniProtKB">
        <authorList>
            <consortium name="EnsemblMetazoa"/>
        </authorList>
    </citation>
    <scope>IDENTIFICATION</scope>
    <source>
        <strain evidence="5">PEST</strain>
    </source>
</reference>
<reference evidence="4 5" key="3">
    <citation type="journal article" date="2004" name="Trends Parasitol.">
        <title>The Anopheles gambiae genome: an update.</title>
        <authorList>
            <person name="Mongin E."/>
            <person name="Louis C."/>
            <person name="Holt R.A."/>
            <person name="Birney E."/>
            <person name="Collins F.H."/>
        </authorList>
    </citation>
    <scope>NUCLEOTIDE SEQUENCE</scope>
    <source>
        <strain evidence="4 5">PEST</strain>
    </source>
</reference>
<keyword evidence="6" id="KW-1185">Reference proteome</keyword>
<dbReference type="PANTHER" id="PTHR16019:SF6">
    <property type="entry name" value="SYNAPSE-ASSOCIATED PROTEIN 1"/>
    <property type="match status" value="1"/>
</dbReference>
<dbReference type="SMART" id="SM00751">
    <property type="entry name" value="BSD"/>
    <property type="match status" value="1"/>
</dbReference>
<feature type="region of interest" description="Disordered" evidence="2">
    <location>
        <begin position="123"/>
        <end position="201"/>
    </location>
</feature>
<evidence type="ECO:0000313" key="5">
    <source>
        <dbReference type="EnsemblMetazoa" id="AGAP004273-PD"/>
    </source>
</evidence>
<proteinExistence type="predicted"/>
<dbReference type="SUPFAM" id="SSF140383">
    <property type="entry name" value="BSD domain-like"/>
    <property type="match status" value="1"/>
</dbReference>